<feature type="non-terminal residue" evidence="1">
    <location>
        <position position="1"/>
    </location>
</feature>
<feature type="non-terminal residue" evidence="1">
    <location>
        <position position="163"/>
    </location>
</feature>
<dbReference type="AlphaFoldDB" id="A0A7J6KPW0"/>
<dbReference type="OrthoDB" id="10595767at2759"/>
<dbReference type="EMBL" id="JAAPAO010001672">
    <property type="protein sequence ID" value="KAF4649080.1"/>
    <property type="molecule type" value="Genomic_DNA"/>
</dbReference>
<organism evidence="1 2">
    <name type="scientific">Perkinsus chesapeaki</name>
    <name type="common">Clam parasite</name>
    <name type="synonym">Perkinsus andrewsi</name>
    <dbReference type="NCBI Taxonomy" id="330153"/>
    <lineage>
        <taxon>Eukaryota</taxon>
        <taxon>Sar</taxon>
        <taxon>Alveolata</taxon>
        <taxon>Perkinsozoa</taxon>
        <taxon>Perkinsea</taxon>
        <taxon>Perkinsida</taxon>
        <taxon>Perkinsidae</taxon>
        <taxon>Perkinsus</taxon>
    </lineage>
</organism>
<comment type="caution">
    <text evidence="1">The sequence shown here is derived from an EMBL/GenBank/DDBJ whole genome shotgun (WGS) entry which is preliminary data.</text>
</comment>
<evidence type="ECO:0000313" key="2">
    <source>
        <dbReference type="Proteomes" id="UP000591131"/>
    </source>
</evidence>
<proteinExistence type="predicted"/>
<gene>
    <name evidence="1" type="ORF">FOL47_002439</name>
</gene>
<dbReference type="Proteomes" id="UP000591131">
    <property type="component" value="Unassembled WGS sequence"/>
</dbReference>
<sequence>DDIFNFNETLQSLPFWKHYSIVPRVSLVVKSNVQQSKGRRFESVRARAGGPRFSGAARAPKTEQSKPVITALKLASPQHYVRRPEQINAVEYKREMKIRGTKFSQRNLVWEVTDNVRDISDGNVGGRFFLVANSRTRADESDEERLESIDTYLRGVLFDDLPP</sequence>
<name>A0A7J6KPW0_PERCH</name>
<evidence type="ECO:0000313" key="1">
    <source>
        <dbReference type="EMBL" id="KAF4649080.1"/>
    </source>
</evidence>
<accession>A0A7J6KPW0</accession>
<protein>
    <submittedName>
        <fullName evidence="1">Uncharacterized protein</fullName>
    </submittedName>
</protein>
<reference evidence="1 2" key="1">
    <citation type="submission" date="2020-04" db="EMBL/GenBank/DDBJ databases">
        <title>Perkinsus chesapeaki whole genome sequence.</title>
        <authorList>
            <person name="Bogema D.R."/>
        </authorList>
    </citation>
    <scope>NUCLEOTIDE SEQUENCE [LARGE SCALE GENOMIC DNA]</scope>
    <source>
        <strain evidence="1">ATCC PRA-425</strain>
    </source>
</reference>
<keyword evidence="2" id="KW-1185">Reference proteome</keyword>